<proteinExistence type="predicted"/>
<feature type="compositionally biased region" description="Basic residues" evidence="1">
    <location>
        <begin position="977"/>
        <end position="994"/>
    </location>
</feature>
<protein>
    <recommendedName>
        <fullName evidence="2">BTB domain-containing protein</fullName>
    </recommendedName>
</protein>
<dbReference type="InterPro" id="IPR000210">
    <property type="entry name" value="BTB/POZ_dom"/>
</dbReference>
<dbReference type="SUPFAM" id="SSF54695">
    <property type="entry name" value="POZ domain"/>
    <property type="match status" value="1"/>
</dbReference>
<dbReference type="GO" id="GO:0000712">
    <property type="term" value="P:resolution of meiotic recombination intermediates"/>
    <property type="evidence" value="ECO:0007669"/>
    <property type="project" value="TreeGrafter"/>
</dbReference>
<keyword evidence="4" id="KW-1185">Reference proteome</keyword>
<name>A0A9P0HLW9_NEZVI</name>
<evidence type="ECO:0000259" key="2">
    <source>
        <dbReference type="Pfam" id="PF00651"/>
    </source>
</evidence>
<dbReference type="Gene3D" id="3.30.710.10">
    <property type="entry name" value="Potassium Channel Kv1.1, Chain A"/>
    <property type="match status" value="1"/>
</dbReference>
<dbReference type="PANTHER" id="PTHR21541">
    <property type="entry name" value="BTB POZ DOMAIN CONTAINING 12"/>
    <property type="match status" value="1"/>
</dbReference>
<gene>
    <name evidence="3" type="ORF">NEZAVI_LOCUS12384</name>
</gene>
<dbReference type="AlphaFoldDB" id="A0A9P0HLW9"/>
<organism evidence="3 4">
    <name type="scientific">Nezara viridula</name>
    <name type="common">Southern green stink bug</name>
    <name type="synonym">Cimex viridulus</name>
    <dbReference type="NCBI Taxonomy" id="85310"/>
    <lineage>
        <taxon>Eukaryota</taxon>
        <taxon>Metazoa</taxon>
        <taxon>Ecdysozoa</taxon>
        <taxon>Arthropoda</taxon>
        <taxon>Hexapoda</taxon>
        <taxon>Insecta</taxon>
        <taxon>Pterygota</taxon>
        <taxon>Neoptera</taxon>
        <taxon>Paraneoptera</taxon>
        <taxon>Hemiptera</taxon>
        <taxon>Heteroptera</taxon>
        <taxon>Panheteroptera</taxon>
        <taxon>Pentatomomorpha</taxon>
        <taxon>Pentatomoidea</taxon>
        <taxon>Pentatomidae</taxon>
        <taxon>Pentatominae</taxon>
        <taxon>Nezara</taxon>
    </lineage>
</organism>
<dbReference type="InterPro" id="IPR011333">
    <property type="entry name" value="SKP1/BTB/POZ_sf"/>
</dbReference>
<feature type="region of interest" description="Disordered" evidence="1">
    <location>
        <begin position="472"/>
        <end position="498"/>
    </location>
</feature>
<sequence>MNSASFNDKQSELLSTHIDASVGQNFIEGVQIINSTDAKSPTISSSFDKPGKFSNETKKESIAETDDSFDIFLPLKVKNYKNGLKKPNTATSANKLKKKKITSSNRICPYFSKRKSPTSSKEDKDLELAIARSLEDVSPSKTTGGVLSDIVNENKPCDTVYEKKAVKQTSNFLKSLTSKTKKPSTNTLLYRRTGEERQEIIIKKIGILLLEKENFHDQSLEKLEINFISSNLEGAWNKNSTLWELSKIEVNDLDEFYVSTLEKFFDRPLVAIEQPVPTMSEHIEENGNAEESSDGMNIKIEEESNQPKDSFETKFNEIKEENNSKCSSIFDFDFNKHNFSVKNKYLTDSLNVLSDDLFSFFNSNELSDFSIILKTGESLPCHQFMLQARCPHLLSNILISEASNSLDFTEYSSEGTRAFFKFLYSGKIDFIYDLSNEDKSDLYVLAKKYKLEFLENFLLKSFSVDSFHVYSQSTCSPPDSPTREAPDSSLGPKENISNKHSKFSSLAHESFEKDKEKFSTSKEQQGKVLSFTNLTETINNFASTSGFNSNQPVTSVVDQSLYDIFKDEIKSPCNSSLLSQSFQSKRKLDYTDVLKETKKVCSENIPIKLEDSPDIVMIDSDSNEGCLSVPTNSSQNTTVSQNNGLEVDNKQSMNEDLFLSPRDSLDFNMSGYFDRSMQEAHVEPKETHPLTMAHYSKMASTPTKSSPHFIKAFPPNKDRSIDKYFEASFPEINDTKVIENFSQQMTLSTPPVNKKALSTPPLNKMALSTPPLNENLSLKKPLTPLQEIIFGEATPKPDYDAMISPELKDELKKYGIKPNLDSIKARPLLRYIYEQIHPIRAELPKYAKEPHASTSKTKSSTRVIAIDDDSSDERKKIENDFAYEEKLFNQSKVSDVLSTKEVDACDSENDLKKTIADFIKSNNELFSNVVLFRPLLFKKFYKTVKEHGIKCSIHELLDVLDDLCVNYHVEKKDNNRQKRKPKKQPVKRKQQKKS</sequence>
<evidence type="ECO:0000313" key="3">
    <source>
        <dbReference type="EMBL" id="CAH1403866.1"/>
    </source>
</evidence>
<dbReference type="EMBL" id="OV725081">
    <property type="protein sequence ID" value="CAH1403866.1"/>
    <property type="molecule type" value="Genomic_DNA"/>
</dbReference>
<dbReference type="Proteomes" id="UP001152798">
    <property type="component" value="Chromosome 5"/>
</dbReference>
<accession>A0A9P0HLW9</accession>
<feature type="domain" description="BTB" evidence="2">
    <location>
        <begin position="359"/>
        <end position="456"/>
    </location>
</feature>
<dbReference type="GO" id="GO:0033557">
    <property type="term" value="C:Slx1-Slx4 complex"/>
    <property type="evidence" value="ECO:0007669"/>
    <property type="project" value="TreeGrafter"/>
</dbReference>
<evidence type="ECO:0000313" key="4">
    <source>
        <dbReference type="Proteomes" id="UP001152798"/>
    </source>
</evidence>
<dbReference type="CDD" id="cd22999">
    <property type="entry name" value="SAP_SLX4"/>
    <property type="match status" value="1"/>
</dbReference>
<dbReference type="PANTHER" id="PTHR21541:SF3">
    <property type="entry name" value="STRUCTURE-SPECIFIC ENDONUCLEASE SUBUNIT SLX4"/>
    <property type="match status" value="1"/>
</dbReference>
<dbReference type="Pfam" id="PF00651">
    <property type="entry name" value="BTB"/>
    <property type="match status" value="1"/>
</dbReference>
<dbReference type="OrthoDB" id="6625118at2759"/>
<reference evidence="3" key="1">
    <citation type="submission" date="2022-01" db="EMBL/GenBank/DDBJ databases">
        <authorList>
            <person name="King R."/>
        </authorList>
    </citation>
    <scope>NUCLEOTIDE SEQUENCE</scope>
</reference>
<evidence type="ECO:0000256" key="1">
    <source>
        <dbReference type="SAM" id="MobiDB-lite"/>
    </source>
</evidence>
<feature type="region of interest" description="Disordered" evidence="1">
    <location>
        <begin position="972"/>
        <end position="994"/>
    </location>
</feature>